<dbReference type="PANTHER" id="PTHR35092">
    <property type="entry name" value="CHLORINASE MJ1651"/>
    <property type="match status" value="1"/>
</dbReference>
<proteinExistence type="inferred from homology"/>
<dbReference type="InterPro" id="IPR046469">
    <property type="entry name" value="SAM_HAT_N"/>
</dbReference>
<feature type="domain" description="S-adenosyl-l-methionine hydroxide adenosyltransferase C-terminal" evidence="4">
    <location>
        <begin position="174"/>
        <end position="258"/>
    </location>
</feature>
<dbReference type="Pfam" id="PF01887">
    <property type="entry name" value="SAM_HAT_N"/>
    <property type="match status" value="1"/>
</dbReference>
<dbReference type="PIRSF" id="PIRSF006779">
    <property type="entry name" value="UCP006779"/>
    <property type="match status" value="1"/>
</dbReference>
<evidence type="ECO:0000256" key="2">
    <source>
        <dbReference type="ARBA" id="ARBA00024035"/>
    </source>
</evidence>
<dbReference type="Pfam" id="PF20257">
    <property type="entry name" value="SAM_HAT_C"/>
    <property type="match status" value="1"/>
</dbReference>
<dbReference type="AlphaFoldDB" id="A0A381T7T4"/>
<dbReference type="InterPro" id="IPR002747">
    <property type="entry name" value="SAM_OH_AdoTrfase"/>
</dbReference>
<keyword evidence="1" id="KW-0949">S-adenosyl-L-methionine</keyword>
<organism evidence="5">
    <name type="scientific">marine metagenome</name>
    <dbReference type="NCBI Taxonomy" id="408172"/>
    <lineage>
        <taxon>unclassified sequences</taxon>
        <taxon>metagenomes</taxon>
        <taxon>ecological metagenomes</taxon>
    </lineage>
</organism>
<feature type="domain" description="S-adenosyl-l-methionine hydroxide adenosyltransferase N-terminal" evidence="3">
    <location>
        <begin position="6"/>
        <end position="151"/>
    </location>
</feature>
<accession>A0A381T7T4</accession>
<evidence type="ECO:0008006" key="6">
    <source>
        <dbReference type="Google" id="ProtNLM"/>
    </source>
</evidence>
<evidence type="ECO:0000259" key="4">
    <source>
        <dbReference type="Pfam" id="PF20257"/>
    </source>
</evidence>
<dbReference type="InterPro" id="IPR046470">
    <property type="entry name" value="SAM_HAT_C"/>
</dbReference>
<dbReference type="Gene3D" id="2.40.30.90">
    <property type="entry name" value="Bacterial fluorinating enzyme like"/>
    <property type="match status" value="1"/>
</dbReference>
<protein>
    <recommendedName>
        <fullName evidence="6">SAM-dependent chlorinase/fluorinase</fullName>
    </recommendedName>
</protein>
<dbReference type="SUPFAM" id="SSF102522">
    <property type="entry name" value="Bacterial fluorinating enzyme, N-terminal domain"/>
    <property type="match status" value="1"/>
</dbReference>
<evidence type="ECO:0000259" key="3">
    <source>
        <dbReference type="Pfam" id="PF01887"/>
    </source>
</evidence>
<reference evidence="5" key="1">
    <citation type="submission" date="2018-05" db="EMBL/GenBank/DDBJ databases">
        <authorList>
            <person name="Lanie J.A."/>
            <person name="Ng W.-L."/>
            <person name="Kazmierczak K.M."/>
            <person name="Andrzejewski T.M."/>
            <person name="Davidsen T.M."/>
            <person name="Wayne K.J."/>
            <person name="Tettelin H."/>
            <person name="Glass J.I."/>
            <person name="Rusch D."/>
            <person name="Podicherti R."/>
            <person name="Tsui H.-C.T."/>
            <person name="Winkler M.E."/>
        </authorList>
    </citation>
    <scope>NUCLEOTIDE SEQUENCE</scope>
</reference>
<dbReference type="InterPro" id="IPR023227">
    <property type="entry name" value="SAM_OH_AdoTrfase_C_sf"/>
</dbReference>
<comment type="similarity">
    <text evidence="2">Belongs to the SAM hydrolase / SAM-dependent halogenase family.</text>
</comment>
<name>A0A381T7T4_9ZZZZ</name>
<sequence length="264" mass="28532">MARPVIALLTDFGTRDHYTATMKAVALSICPEATLVDISHEIDPHDIFDGAIQLAATYHYFPASTIFLVVIDPGVGSGRSGLAAAVGGYRFVAPDNGVLSAVFAEKEPTQVVEITERRYARPTVSRTFEGRDKFAPAAAWLAKGVQLSALGRPTSKYLRLDLPSADVNSDGIKGQVLRVDRYGNAVTNITRKDFERLSGQGDIQLDIGSHRVERVVATYAEIEHGEVCALFGSTDHLELAANSSSAAEFLQVKRGSKISILRTK</sequence>
<evidence type="ECO:0000256" key="1">
    <source>
        <dbReference type="ARBA" id="ARBA00022691"/>
    </source>
</evidence>
<dbReference type="InterPro" id="IPR023228">
    <property type="entry name" value="SAM_OH_AdoTrfase_N_sf"/>
</dbReference>
<evidence type="ECO:0000313" key="5">
    <source>
        <dbReference type="EMBL" id="SVA12225.1"/>
    </source>
</evidence>
<dbReference type="SUPFAM" id="SSF101852">
    <property type="entry name" value="Bacterial fluorinating enzyme, C-terminal domain"/>
    <property type="match status" value="1"/>
</dbReference>
<dbReference type="EMBL" id="UINC01004156">
    <property type="protein sequence ID" value="SVA12225.1"/>
    <property type="molecule type" value="Genomic_DNA"/>
</dbReference>
<dbReference type="Gene3D" id="3.40.50.10790">
    <property type="entry name" value="S-adenosyl-l-methionine hydroxide adenosyltransferase, N-terminal"/>
    <property type="match status" value="1"/>
</dbReference>
<dbReference type="PANTHER" id="PTHR35092:SF1">
    <property type="entry name" value="CHLORINASE MJ1651"/>
    <property type="match status" value="1"/>
</dbReference>
<gene>
    <name evidence="5" type="ORF">METZ01_LOCUS65079</name>
</gene>